<sequence length="50" mass="6183">MLATHLIAMTFHIMRIRRSNHYFFSYLLRSTNQINVYEKLKYEAMLRNMD</sequence>
<reference evidence="1 2" key="1">
    <citation type="submission" date="2023-09" db="EMBL/GenBank/DDBJ databases">
        <authorList>
            <person name="Golyshina O.V."/>
            <person name="Lunev E.A."/>
            <person name="Bargiela R."/>
            <person name="Gaines M.C."/>
            <person name="Daum B."/>
            <person name="Bale N.J."/>
            <person name="Koenen M."/>
            <person name="Sinninghe Damst J.S."/>
            <person name="Yakimov M."/>
            <person name="Golyshin P.N."/>
        </authorList>
    </citation>
    <scope>NUCLEOTIDE SEQUENCE [LARGE SCALE GENOMIC DNA]</scope>
    <source>
        <strain evidence="1 2">M1</strain>
    </source>
</reference>
<dbReference type="Proteomes" id="UP001451606">
    <property type="component" value="Chromosome"/>
</dbReference>
<dbReference type="AlphaFoldDB" id="A0AAX4NJ32"/>
<evidence type="ECO:0000313" key="2">
    <source>
        <dbReference type="Proteomes" id="UP001451606"/>
    </source>
</evidence>
<name>A0AAX4NJ32_9ARCH</name>
<dbReference type="RefSeq" id="WP_393971158.1">
    <property type="nucleotide sequence ID" value="NZ_CP133772.1"/>
</dbReference>
<gene>
    <name evidence="1" type="ORF">OXIME_001416</name>
</gene>
<organism evidence="1 2">
    <name type="scientific">Oxyplasma meridianum</name>
    <dbReference type="NCBI Taxonomy" id="3073602"/>
    <lineage>
        <taxon>Archaea</taxon>
        <taxon>Methanobacteriati</taxon>
        <taxon>Thermoplasmatota</taxon>
        <taxon>Thermoplasmata</taxon>
        <taxon>Thermoplasmatales</taxon>
        <taxon>Thermoplasmataceae</taxon>
        <taxon>Oxyplasma</taxon>
    </lineage>
</organism>
<dbReference type="EMBL" id="CP133772">
    <property type="protein sequence ID" value="WYY00831.1"/>
    <property type="molecule type" value="Genomic_DNA"/>
</dbReference>
<protein>
    <submittedName>
        <fullName evidence="1">Uncharacterized protein</fullName>
    </submittedName>
</protein>
<keyword evidence="2" id="KW-1185">Reference proteome</keyword>
<accession>A0AAX4NJ32</accession>
<evidence type="ECO:0000313" key="1">
    <source>
        <dbReference type="EMBL" id="WYY00831.1"/>
    </source>
</evidence>
<dbReference type="KEGG" id="omr:OXIME_001416"/>
<dbReference type="GeneID" id="95968154"/>
<proteinExistence type="predicted"/>